<reference evidence="3" key="1">
    <citation type="submission" date="2021-09" db="EMBL/GenBank/DDBJ databases">
        <authorList>
            <person name="Wu T."/>
            <person name="Guo S.Z."/>
        </authorList>
    </citation>
    <scope>NUCLEOTIDE SEQUENCE</scope>
    <source>
        <strain evidence="3">RSS-23</strain>
    </source>
</reference>
<gene>
    <name evidence="3" type="ORF">K7B09_00735</name>
</gene>
<dbReference type="PANTHER" id="PTHR28008:SF1">
    <property type="entry name" value="DOMAIN PROTEIN, PUTATIVE (AFU_ORTHOLOGUE AFUA_3G10980)-RELATED"/>
    <property type="match status" value="1"/>
</dbReference>
<keyword evidence="1" id="KW-1133">Transmembrane helix</keyword>
<dbReference type="Proteomes" id="UP001430290">
    <property type="component" value="Unassembled WGS sequence"/>
</dbReference>
<dbReference type="EMBL" id="JAIQDJ010000001">
    <property type="protein sequence ID" value="MBZ4184848.1"/>
    <property type="molecule type" value="Genomic_DNA"/>
</dbReference>
<dbReference type="InterPro" id="IPR006976">
    <property type="entry name" value="VanZ-like"/>
</dbReference>
<feature type="transmembrane region" description="Helical" evidence="1">
    <location>
        <begin position="52"/>
        <end position="69"/>
    </location>
</feature>
<protein>
    <submittedName>
        <fullName evidence="3">VanZ family protein</fullName>
    </submittedName>
</protein>
<evidence type="ECO:0000256" key="1">
    <source>
        <dbReference type="SAM" id="Phobius"/>
    </source>
</evidence>
<evidence type="ECO:0000313" key="4">
    <source>
        <dbReference type="Proteomes" id="UP001430290"/>
    </source>
</evidence>
<evidence type="ECO:0000259" key="2">
    <source>
        <dbReference type="Pfam" id="PF04892"/>
    </source>
</evidence>
<feature type="domain" description="VanZ-like" evidence="2">
    <location>
        <begin position="49"/>
        <end position="121"/>
    </location>
</feature>
<dbReference type="RefSeq" id="WP_223625603.1">
    <property type="nucleotide sequence ID" value="NZ_JAIQDJ010000001.1"/>
</dbReference>
<comment type="caution">
    <text evidence="3">The sequence shown here is derived from an EMBL/GenBank/DDBJ whole genome shotgun (WGS) entry which is preliminary data.</text>
</comment>
<dbReference type="PANTHER" id="PTHR28008">
    <property type="entry name" value="DOMAIN PROTEIN, PUTATIVE (AFU_ORTHOLOGUE AFUA_3G10980)-RELATED"/>
    <property type="match status" value="1"/>
</dbReference>
<feature type="transmembrane region" description="Helical" evidence="1">
    <location>
        <begin position="75"/>
        <end position="95"/>
    </location>
</feature>
<dbReference type="Pfam" id="PF04892">
    <property type="entry name" value="VanZ"/>
    <property type="match status" value="1"/>
</dbReference>
<feature type="transmembrane region" description="Helical" evidence="1">
    <location>
        <begin position="20"/>
        <end position="40"/>
    </location>
</feature>
<accession>A0ABS7TAI8</accession>
<keyword evidence="1" id="KW-0472">Membrane</keyword>
<proteinExistence type="predicted"/>
<sequence length="140" mass="15566">MTTPPRHFGHSLKPFHYPRAWMVLWILAIAIVVAGELLPGKDLPSLSMSDKSEHFIAYALLSATAVQLFARRLSWAFVCLLLVLMGIALEFLQGAMGLGRSMDRYDALANTIGVLIGLATAFTPLRDLLLWVDRRLSSRN</sequence>
<keyword evidence="1" id="KW-0812">Transmembrane</keyword>
<feature type="transmembrane region" description="Helical" evidence="1">
    <location>
        <begin position="107"/>
        <end position="125"/>
    </location>
</feature>
<keyword evidence="4" id="KW-1185">Reference proteome</keyword>
<dbReference type="NCBIfam" id="NF037970">
    <property type="entry name" value="vanZ_1"/>
    <property type="match status" value="1"/>
</dbReference>
<evidence type="ECO:0000313" key="3">
    <source>
        <dbReference type="EMBL" id="MBZ4184848.1"/>
    </source>
</evidence>
<name>A0ABS7TAI8_9GAMM</name>
<organism evidence="3 4">
    <name type="scientific">Thermomonas beijingensis</name>
    <dbReference type="NCBI Taxonomy" id="2872701"/>
    <lineage>
        <taxon>Bacteria</taxon>
        <taxon>Pseudomonadati</taxon>
        <taxon>Pseudomonadota</taxon>
        <taxon>Gammaproteobacteria</taxon>
        <taxon>Lysobacterales</taxon>
        <taxon>Lysobacteraceae</taxon>
        <taxon>Thermomonas</taxon>
    </lineage>
</organism>